<evidence type="ECO:0000256" key="15">
    <source>
        <dbReference type="ARBA" id="ARBA00050054"/>
    </source>
</evidence>
<dbReference type="GO" id="GO:0042802">
    <property type="term" value="F:identical protein binding"/>
    <property type="evidence" value="ECO:0007669"/>
    <property type="project" value="TreeGrafter"/>
</dbReference>
<evidence type="ECO:0000256" key="6">
    <source>
        <dbReference type="ARBA" id="ARBA00012912"/>
    </source>
</evidence>
<organism evidence="18">
    <name type="scientific">Streptomyces antibioticus</name>
    <dbReference type="NCBI Taxonomy" id="1890"/>
    <lineage>
        <taxon>Bacteria</taxon>
        <taxon>Bacillati</taxon>
        <taxon>Actinomycetota</taxon>
        <taxon>Actinomycetes</taxon>
        <taxon>Kitasatosporales</taxon>
        <taxon>Streptomycetaceae</taxon>
        <taxon>Streptomyces</taxon>
    </lineage>
</organism>
<accession>I0CBZ7</accession>
<dbReference type="FunFam" id="3.40.640.10:FF:000013">
    <property type="entry name" value="4-aminobutyrate aminotransferase"/>
    <property type="match status" value="1"/>
</dbReference>
<evidence type="ECO:0000256" key="12">
    <source>
        <dbReference type="ARBA" id="ARBA00030857"/>
    </source>
</evidence>
<keyword evidence="7 18" id="KW-0032">Aminotransferase</keyword>
<evidence type="ECO:0000256" key="10">
    <source>
        <dbReference type="ARBA" id="ARBA00029760"/>
    </source>
</evidence>
<dbReference type="PIRSF" id="PIRSF000521">
    <property type="entry name" value="Transaminase_4ab_Lys_Orn"/>
    <property type="match status" value="1"/>
</dbReference>
<dbReference type="PROSITE" id="PS00600">
    <property type="entry name" value="AA_TRANSFER_CLASS_3"/>
    <property type="match status" value="1"/>
</dbReference>
<keyword evidence="8 18" id="KW-0808">Transferase</keyword>
<evidence type="ECO:0000256" key="11">
    <source>
        <dbReference type="ARBA" id="ARBA00030204"/>
    </source>
</evidence>
<dbReference type="PANTHER" id="PTHR11986">
    <property type="entry name" value="AMINOTRANSFERASE CLASS III"/>
    <property type="match status" value="1"/>
</dbReference>
<evidence type="ECO:0000256" key="13">
    <source>
        <dbReference type="ARBA" id="ARBA00031787"/>
    </source>
</evidence>
<comment type="catalytic activity">
    <reaction evidence="14">
        <text>4-aminobutanoate + 2-oxoglutarate = succinate semialdehyde + L-glutamate</text>
        <dbReference type="Rhea" id="RHEA:23352"/>
        <dbReference type="ChEBI" id="CHEBI:16810"/>
        <dbReference type="ChEBI" id="CHEBI:29985"/>
        <dbReference type="ChEBI" id="CHEBI:57706"/>
        <dbReference type="ChEBI" id="CHEBI:59888"/>
        <dbReference type="EC" id="2.6.1.19"/>
    </reaction>
</comment>
<evidence type="ECO:0000256" key="16">
    <source>
        <dbReference type="RuleBase" id="RU003560"/>
    </source>
</evidence>
<dbReference type="EMBL" id="JN705801">
    <property type="protein sequence ID" value="AFH74310.1"/>
    <property type="molecule type" value="Genomic_DNA"/>
</dbReference>
<dbReference type="NCBIfam" id="NF004714">
    <property type="entry name" value="PRK06058.1"/>
    <property type="match status" value="1"/>
</dbReference>
<protein>
    <recommendedName>
        <fullName evidence="12">(S)-3-amino-2-methylpropionate transaminase</fullName>
        <ecNumber evidence="6">2.6.1.19</ecNumber>
        <ecNumber evidence="5">2.6.1.22</ecNumber>
    </recommendedName>
    <alternativeName>
        <fullName evidence="13">GABA aminotransferase</fullName>
    </alternativeName>
    <alternativeName>
        <fullName evidence="11">Gamma-amino-N-butyrate transaminase</fullName>
    </alternativeName>
    <alternativeName>
        <fullName evidence="15">Glutamate:succinic semialdehyde transaminase</fullName>
    </alternativeName>
    <alternativeName>
        <fullName evidence="10">L-AIBAT</fullName>
    </alternativeName>
</protein>
<dbReference type="Gene3D" id="3.90.1150.10">
    <property type="entry name" value="Aspartate Aminotransferase, domain 1"/>
    <property type="match status" value="1"/>
</dbReference>
<dbReference type="InterPro" id="IPR015421">
    <property type="entry name" value="PyrdxlP-dep_Trfase_major"/>
</dbReference>
<name>I0CBZ7_STRAT</name>
<dbReference type="InterPro" id="IPR015424">
    <property type="entry name" value="PyrdxlP-dep_Trfase"/>
</dbReference>
<evidence type="ECO:0000256" key="14">
    <source>
        <dbReference type="ARBA" id="ARBA00048021"/>
    </source>
</evidence>
<comment type="cofactor">
    <cofactor evidence="2">
        <name>pyridoxal 5'-phosphate</name>
        <dbReference type="ChEBI" id="CHEBI:597326"/>
    </cofactor>
</comment>
<evidence type="ECO:0000256" key="3">
    <source>
        <dbReference type="ARBA" id="ARBA00005176"/>
    </source>
</evidence>
<dbReference type="GO" id="GO:0030170">
    <property type="term" value="F:pyridoxal phosphate binding"/>
    <property type="evidence" value="ECO:0007669"/>
    <property type="project" value="InterPro"/>
</dbReference>
<evidence type="ECO:0000313" key="18">
    <source>
        <dbReference type="EMBL" id="AFH74310.1"/>
    </source>
</evidence>
<dbReference type="InterPro" id="IPR015422">
    <property type="entry name" value="PyrdxlP-dep_Trfase_small"/>
</dbReference>
<comment type="catalytic activity">
    <reaction evidence="1">
        <text>(S)-3-amino-2-methylpropanoate + 2-oxoglutarate = 2-methyl-3-oxopropanoate + L-glutamate</text>
        <dbReference type="Rhea" id="RHEA:13993"/>
        <dbReference type="ChEBI" id="CHEBI:16810"/>
        <dbReference type="ChEBI" id="CHEBI:29985"/>
        <dbReference type="ChEBI" id="CHEBI:57700"/>
        <dbReference type="ChEBI" id="CHEBI:58655"/>
        <dbReference type="EC" id="2.6.1.22"/>
    </reaction>
</comment>
<dbReference type="InterPro" id="IPR050103">
    <property type="entry name" value="Class-III_PLP-dep_AT"/>
</dbReference>
<evidence type="ECO:0000256" key="9">
    <source>
        <dbReference type="ARBA" id="ARBA00022898"/>
    </source>
</evidence>
<proteinExistence type="inferred from homology"/>
<dbReference type="GO" id="GO:0034386">
    <property type="term" value="F:4-aminobutyrate:2-oxoglutarate transaminase activity"/>
    <property type="evidence" value="ECO:0007669"/>
    <property type="project" value="UniProtKB-EC"/>
</dbReference>
<dbReference type="SUPFAM" id="SSF53383">
    <property type="entry name" value="PLP-dependent transferases"/>
    <property type="match status" value="1"/>
</dbReference>
<dbReference type="EC" id="2.6.1.22" evidence="5"/>
<dbReference type="GO" id="GO:0047298">
    <property type="term" value="F:(S)-3-amino-2-methylpropionate transaminase activity"/>
    <property type="evidence" value="ECO:0007669"/>
    <property type="project" value="UniProtKB-EC"/>
</dbReference>
<dbReference type="InterPro" id="IPR049704">
    <property type="entry name" value="Aminotrans_3_PPA_site"/>
</dbReference>
<dbReference type="InterPro" id="IPR005814">
    <property type="entry name" value="Aminotrans_3"/>
</dbReference>
<evidence type="ECO:0000256" key="1">
    <source>
        <dbReference type="ARBA" id="ARBA00001750"/>
    </source>
</evidence>
<evidence type="ECO:0000256" key="5">
    <source>
        <dbReference type="ARBA" id="ARBA00012876"/>
    </source>
</evidence>
<dbReference type="Pfam" id="PF00202">
    <property type="entry name" value="Aminotran_3"/>
    <property type="match status" value="1"/>
</dbReference>
<dbReference type="NCBIfam" id="TIGR00700">
    <property type="entry name" value="GABAtrnsam"/>
    <property type="match status" value="1"/>
</dbReference>
<dbReference type="CDD" id="cd00610">
    <property type="entry name" value="OAT_like"/>
    <property type="match status" value="1"/>
</dbReference>
<feature type="region of interest" description="Disordered" evidence="17">
    <location>
        <begin position="1"/>
        <end position="39"/>
    </location>
</feature>
<comment type="pathway">
    <text evidence="3">Amino-acid degradation; 4-aminobutanoate degradation.</text>
</comment>
<dbReference type="EC" id="2.6.1.19" evidence="6"/>
<dbReference type="AlphaFoldDB" id="I0CBZ7"/>
<reference evidence="18" key="1">
    <citation type="submission" date="2011-09" db="EMBL/GenBank/DDBJ databases">
        <authorList>
            <person name="Nobary S.G."/>
            <person name="Jensen S.E."/>
        </authorList>
    </citation>
    <scope>NUCLEOTIDE SEQUENCE</scope>
    <source>
        <strain evidence="18">Tu 1718</strain>
    </source>
</reference>
<dbReference type="GO" id="GO:0009448">
    <property type="term" value="P:gamma-aminobutyric acid metabolic process"/>
    <property type="evidence" value="ECO:0007669"/>
    <property type="project" value="InterPro"/>
</dbReference>
<evidence type="ECO:0000256" key="8">
    <source>
        <dbReference type="ARBA" id="ARBA00022679"/>
    </source>
</evidence>
<dbReference type="InterPro" id="IPR004632">
    <property type="entry name" value="4NH2But_aminotransferase_bac"/>
</dbReference>
<dbReference type="Gene3D" id="3.40.640.10">
    <property type="entry name" value="Type I PLP-dependent aspartate aminotransferase-like (Major domain)"/>
    <property type="match status" value="1"/>
</dbReference>
<evidence type="ECO:0000256" key="17">
    <source>
        <dbReference type="SAM" id="MobiDB-lite"/>
    </source>
</evidence>
<dbReference type="PANTHER" id="PTHR11986:SF79">
    <property type="entry name" value="ACETYLORNITHINE AMINOTRANSFERASE, MITOCHONDRIAL"/>
    <property type="match status" value="1"/>
</dbReference>
<reference evidence="18" key="2">
    <citation type="journal article" date="2012" name="Can. J. Microbiol.">
        <title>A comparison of the clavam biosynthetic gene clusters in Streptomyces antibioticus Tu1718 and Streptomyces clavuligerus.</title>
        <authorList>
            <person name="Goomeshi Nobary S."/>
            <person name="Jensen S.E."/>
        </authorList>
    </citation>
    <scope>NUCLEOTIDE SEQUENCE</scope>
    <source>
        <strain evidence="18">Tu 1718</strain>
    </source>
</reference>
<evidence type="ECO:0000256" key="4">
    <source>
        <dbReference type="ARBA" id="ARBA00008954"/>
    </source>
</evidence>
<comment type="similarity">
    <text evidence="4 16">Belongs to the class-III pyridoxal-phosphate-dependent aminotransferase family.</text>
</comment>
<evidence type="ECO:0000256" key="2">
    <source>
        <dbReference type="ARBA" id="ARBA00001933"/>
    </source>
</evidence>
<evidence type="ECO:0000256" key="7">
    <source>
        <dbReference type="ARBA" id="ARBA00022576"/>
    </source>
</evidence>
<sequence>MNPVPSPWQPAARTDRRNPLTTSMPTVRPDRRHLASGIPGPLSSAFEARRRAAVARGVGSAVPVYAAAADPGLLHDIDGNAFIDLASGLGVTAVGNAAPDVVAAVREQVGLFTHTCFLTSPYSGYVEVCEELSNLTPGRHEKRSVLLSTGAEAVENAVKVARAATGRSAIVVLDHAYHGRTNLALGMTAKNAPFKQGFGPFAPDIHRVPTSYPYRDPQGMTGEEAAQRALEALERQVGGENVAAIVVEPVQGEGGFIVPAPGFLPALQSWCREHGALFVADEIQSGFCRTGAWFASEHEDLVPDLVITAKALAGGLPLSAVTGRAEIMDAVQLGGFGGTYGGNPVACAAALASIEVMRTGHLVDSARAIGDTLFTRLRALAVRHPAIGEVRGRGAMVGVEIVEPGGRRPGAEAAQRLAKACQQRGVLLLTAGTHSNVLRFLPPLVIPPALLNDAVDVIEECCDELLA</sequence>
<gene>
    <name evidence="18" type="primary">atr</name>
</gene>
<keyword evidence="9 16" id="KW-0663">Pyridoxal phosphate</keyword>